<keyword evidence="3" id="KW-1185">Reference proteome</keyword>
<feature type="compositionally biased region" description="Basic and acidic residues" evidence="1">
    <location>
        <begin position="297"/>
        <end position="307"/>
    </location>
</feature>
<dbReference type="AlphaFoldDB" id="A0A8C2V4B1"/>
<evidence type="ECO:0000313" key="2">
    <source>
        <dbReference type="Ensembl" id="ENSCLAP00000009782.1"/>
    </source>
</evidence>
<dbReference type="OrthoDB" id="9532962at2759"/>
<dbReference type="Ensembl" id="ENSCLAT00000009911.1">
    <property type="protein sequence ID" value="ENSCLAP00000009782.1"/>
    <property type="gene ID" value="ENSCLAG00000006781.1"/>
</dbReference>
<dbReference type="InterPro" id="IPR027856">
    <property type="entry name" value="Glu-rich_5"/>
</dbReference>
<dbReference type="RefSeq" id="XP_005381902.1">
    <property type="nucleotide sequence ID" value="XM_005381845.2"/>
</dbReference>
<organism evidence="2 3">
    <name type="scientific">Chinchilla lanigera</name>
    <name type="common">Long-tailed chinchilla</name>
    <name type="synonym">Chinchilla villidera</name>
    <dbReference type="NCBI Taxonomy" id="34839"/>
    <lineage>
        <taxon>Eukaryota</taxon>
        <taxon>Metazoa</taxon>
        <taxon>Chordata</taxon>
        <taxon>Craniata</taxon>
        <taxon>Vertebrata</taxon>
        <taxon>Euteleostomi</taxon>
        <taxon>Mammalia</taxon>
        <taxon>Eutheria</taxon>
        <taxon>Euarchontoglires</taxon>
        <taxon>Glires</taxon>
        <taxon>Rodentia</taxon>
        <taxon>Hystricomorpha</taxon>
        <taxon>Chinchillidae</taxon>
        <taxon>Chinchilla</taxon>
    </lineage>
</organism>
<feature type="compositionally biased region" description="Acidic residues" evidence="1">
    <location>
        <begin position="374"/>
        <end position="383"/>
    </location>
</feature>
<proteinExistence type="predicted"/>
<dbReference type="GeneTree" id="ENSGT00390000010783"/>
<evidence type="ECO:0000313" key="3">
    <source>
        <dbReference type="Proteomes" id="UP000694398"/>
    </source>
</evidence>
<name>A0A8C2V4B1_CHILA</name>
<dbReference type="OMA" id="PKPCTLG"/>
<accession>A0A8C2V4B1</accession>
<dbReference type="Proteomes" id="UP000694398">
    <property type="component" value="Unassembled WGS sequence"/>
</dbReference>
<sequence>MGCSSSALGKAGDGSRFRSANSNECFSATEESESCTAQPKSCSGGRESAFCGNMQRGNLAPSEKPKASVMPTANGIRSCGSQPLAKDEAPAKGAGDQSGPTEKAQPPEGPEESEPRQPGGKDDTAGTEETVKDVDAVLEVQALKENAEAEPAGTAGARDSLGAGEGPENPQAQTMGLMKPVGTGETGAPLETAGELQCQEAAGEEEQPLLLDTAPKDSGSPPALEGHQWAETVAEQQLQEAMGKEEQAQPQLPETIPRENGPPEIPEGSRFVETAEEPQLQETLGKDAQPRPAQVIPKEDGTPERQHKSQPVLTPVMSDPVHTTPHDPGIPKQVQPDGIVGGKERPAGIAETAADVEVDRESPTAEEEPRAEGETGEQVETEMENEKVSEEAETKEEETGEAVDLSAAT</sequence>
<reference evidence="2" key="1">
    <citation type="submission" date="2025-08" db="UniProtKB">
        <authorList>
            <consortium name="Ensembl"/>
        </authorList>
    </citation>
    <scope>IDENTIFICATION</scope>
</reference>
<evidence type="ECO:0000256" key="1">
    <source>
        <dbReference type="SAM" id="MobiDB-lite"/>
    </source>
</evidence>
<feature type="compositionally biased region" description="Basic and acidic residues" evidence="1">
    <location>
        <begin position="357"/>
        <end position="373"/>
    </location>
</feature>
<protein>
    <submittedName>
        <fullName evidence="2">Glutamate rich 5</fullName>
    </submittedName>
</protein>
<dbReference type="GeneID" id="102009607"/>
<dbReference type="PANTHER" id="PTHR23006:SF0">
    <property type="entry name" value="GLUTAMATE-RICH PROTEIN 5"/>
    <property type="match status" value="1"/>
</dbReference>
<dbReference type="PANTHER" id="PTHR23006">
    <property type="entry name" value="GLUTAMATE-RICH PROTEIN 5"/>
    <property type="match status" value="1"/>
</dbReference>
<feature type="compositionally biased region" description="Basic and acidic residues" evidence="1">
    <location>
        <begin position="113"/>
        <end position="135"/>
    </location>
</feature>
<gene>
    <name evidence="2" type="primary">ERICH5</name>
</gene>
<reference evidence="2" key="2">
    <citation type="submission" date="2025-09" db="UniProtKB">
        <authorList>
            <consortium name="Ensembl"/>
        </authorList>
    </citation>
    <scope>IDENTIFICATION</scope>
</reference>
<dbReference type="CTD" id="203111"/>
<feature type="region of interest" description="Disordered" evidence="1">
    <location>
        <begin position="1"/>
        <end position="409"/>
    </location>
</feature>